<dbReference type="EMBL" id="SPHZ02000007">
    <property type="protein sequence ID" value="KAF0908804.1"/>
    <property type="molecule type" value="Genomic_DNA"/>
</dbReference>
<gene>
    <name evidence="5" type="ORF">E2562_028606</name>
</gene>
<feature type="region of interest" description="Disordered" evidence="3">
    <location>
        <begin position="880"/>
        <end position="920"/>
    </location>
</feature>
<dbReference type="InterPro" id="IPR018359">
    <property type="entry name" value="Bromodomain_CS"/>
</dbReference>
<evidence type="ECO:0000256" key="2">
    <source>
        <dbReference type="PROSITE-ProRule" id="PRU00035"/>
    </source>
</evidence>
<dbReference type="SMART" id="SM00297">
    <property type="entry name" value="BROMO"/>
    <property type="match status" value="1"/>
</dbReference>
<feature type="compositionally biased region" description="Polar residues" evidence="3">
    <location>
        <begin position="459"/>
        <end position="469"/>
    </location>
</feature>
<keyword evidence="6" id="KW-1185">Reference proteome</keyword>
<evidence type="ECO:0000313" key="5">
    <source>
        <dbReference type="EMBL" id="KAF0908804.1"/>
    </source>
</evidence>
<feature type="domain" description="Bromo" evidence="4">
    <location>
        <begin position="259"/>
        <end position="329"/>
    </location>
</feature>
<feature type="region of interest" description="Disordered" evidence="3">
    <location>
        <begin position="349"/>
        <end position="375"/>
    </location>
</feature>
<evidence type="ECO:0000256" key="3">
    <source>
        <dbReference type="SAM" id="MobiDB-lite"/>
    </source>
</evidence>
<dbReference type="PANTHER" id="PTHR22881:SF42">
    <property type="entry name" value="DNA-BINDING BROMODOMAIN-CONTAINING PROTEIN"/>
    <property type="match status" value="1"/>
</dbReference>
<dbReference type="InterPro" id="IPR051831">
    <property type="entry name" value="Bromodomain_contain_prot"/>
</dbReference>
<dbReference type="PRINTS" id="PR00503">
    <property type="entry name" value="BROMODOMAIN"/>
</dbReference>
<evidence type="ECO:0000256" key="1">
    <source>
        <dbReference type="ARBA" id="ARBA00023117"/>
    </source>
</evidence>
<keyword evidence="1 2" id="KW-0103">Bromodomain</keyword>
<reference evidence="5 6" key="1">
    <citation type="submission" date="2019-11" db="EMBL/GenBank/DDBJ databases">
        <title>Whole genome sequence of Oryza granulata.</title>
        <authorList>
            <person name="Li W."/>
        </authorList>
    </citation>
    <scope>NUCLEOTIDE SEQUENCE [LARGE SCALE GENOMIC DNA]</scope>
    <source>
        <strain evidence="6">cv. Menghai</strain>
        <tissue evidence="5">Leaf</tissue>
    </source>
</reference>
<dbReference type="InterPro" id="IPR036427">
    <property type="entry name" value="Bromodomain-like_sf"/>
</dbReference>
<proteinExistence type="predicted"/>
<accession>A0A6G1D9I8</accession>
<dbReference type="InterPro" id="IPR001487">
    <property type="entry name" value="Bromodomain"/>
</dbReference>
<feature type="compositionally biased region" description="Basic and acidic residues" evidence="3">
    <location>
        <begin position="389"/>
        <end position="413"/>
    </location>
</feature>
<dbReference type="CDD" id="cd04369">
    <property type="entry name" value="Bromodomain"/>
    <property type="match status" value="1"/>
</dbReference>
<comment type="caution">
    <text evidence="5">The sequence shown here is derived from an EMBL/GenBank/DDBJ whole genome shotgun (WGS) entry which is preliminary data.</text>
</comment>
<sequence length="920" mass="101638">MPRSPSPPPPDRHHPARRRGPTASAAAAAQPSHHIPPPRRRSPSPPAAQRSLRPRRAAAPSSRPLVDDFFPFPSSPSSSPSRPPHHHQRRTSPEPSSSDSDGHGGGGGGGGGGGSSASDRRRRKLKLVVKLSQLAPDQNHCRGPPPPSYSDSSGGEEKAGDDGSGGEEQIKPPKKRRIEPRSDRSRHREVGDATELVLIHALASPSSCSLTRDLLFCQVGGRSDAASAPRTKRLPVPGMARTTPLPDRKALDMILDKLQKKDTYGVFAEPVDPDELPDYHDVIEHPMDFGTVRRKLARNAYRSFEQFEDDVFLICSNAMQYNAPDTIYFRQAHSIQELARKKFQELRDEGIPTENHIKSEQKFRPNSCNREPIKKPVLRYSDDDLGFMSHKEQVSRPNSKDLEDDIKFKDQVKKPISRNSEDVLSSSFQKERVRKTNFRNSDDDLSSSLHKEQVKRPISRNSGDDLSSSFHKEQASKAISRNSENDRVLSFHKQHDKKPTSRGSKDELPSQKKHIRRPVCRNGEGPYFSSQKDSVENPVCTNGEHVGVLSPKRLVEKPICQNRDDLGHSHKKELNNKPICGDGQDDMGYSCNGETAKKPVRMNSQDALGSDVSAATVASAGDGSNGLSMSQANAAEPLGCIATNGFMDKDISSPLDEIRSEKTDDISARESSVKQSYKSIVVDETRRKTYDTYEEQPSSEDTIFDVFFEEPKELVSVGPHSDHSYARSIARFAGLLGTPGWRLASERIQQVNTTNRPDSSRNIFSAFPAAVRENQSIPSAPVAQSWISFGASSESKPTIVSPTFHDSNSGWKMPFANACPDEAKITAVPQFFRQPVQMVRESPVQNKGLVIFPQLVQTDFSRSQGQPQWQGLVPPMQQKPNKDMLRPDLNIGFPSPGSPPARQSSGINLEAQQPDLALQL</sequence>
<dbReference type="OrthoDB" id="21449at2759"/>
<dbReference type="AlphaFoldDB" id="A0A6G1D9I8"/>
<dbReference type="Pfam" id="PF00439">
    <property type="entry name" value="Bromodomain"/>
    <property type="match status" value="1"/>
</dbReference>
<name>A0A6G1D9I8_9ORYZ</name>
<feature type="compositionally biased region" description="Low complexity" evidence="3">
    <location>
        <begin position="21"/>
        <end position="33"/>
    </location>
</feature>
<feature type="compositionally biased region" description="Basic and acidic residues" evidence="3">
    <location>
        <begin position="497"/>
        <end position="510"/>
    </location>
</feature>
<dbReference type="PANTHER" id="PTHR22881">
    <property type="entry name" value="BROMODOMAIN CONTAINING PROTEIN"/>
    <property type="match status" value="1"/>
</dbReference>
<feature type="region of interest" description="Disordered" evidence="3">
    <location>
        <begin position="389"/>
        <end position="532"/>
    </location>
</feature>
<feature type="compositionally biased region" description="Basic and acidic residues" evidence="3">
    <location>
        <begin position="179"/>
        <end position="190"/>
    </location>
</feature>
<dbReference type="PROSITE" id="PS00633">
    <property type="entry name" value="BROMODOMAIN_1"/>
    <property type="match status" value="1"/>
</dbReference>
<dbReference type="SUPFAM" id="SSF47370">
    <property type="entry name" value="Bromodomain"/>
    <property type="match status" value="1"/>
</dbReference>
<feature type="compositionally biased region" description="Basic and acidic residues" evidence="3">
    <location>
        <begin position="349"/>
        <end position="363"/>
    </location>
</feature>
<protein>
    <recommendedName>
        <fullName evidence="4">Bromo domain-containing protein</fullName>
    </recommendedName>
</protein>
<evidence type="ECO:0000259" key="4">
    <source>
        <dbReference type="PROSITE" id="PS50014"/>
    </source>
</evidence>
<feature type="compositionally biased region" description="Polar residues" evidence="3">
    <location>
        <begin position="901"/>
        <end position="911"/>
    </location>
</feature>
<feature type="compositionally biased region" description="Gly residues" evidence="3">
    <location>
        <begin position="103"/>
        <end position="115"/>
    </location>
</feature>
<organism evidence="5 6">
    <name type="scientific">Oryza meyeriana var. granulata</name>
    <dbReference type="NCBI Taxonomy" id="110450"/>
    <lineage>
        <taxon>Eukaryota</taxon>
        <taxon>Viridiplantae</taxon>
        <taxon>Streptophyta</taxon>
        <taxon>Embryophyta</taxon>
        <taxon>Tracheophyta</taxon>
        <taxon>Spermatophyta</taxon>
        <taxon>Magnoliopsida</taxon>
        <taxon>Liliopsida</taxon>
        <taxon>Poales</taxon>
        <taxon>Poaceae</taxon>
        <taxon>BOP clade</taxon>
        <taxon>Oryzoideae</taxon>
        <taxon>Oryzeae</taxon>
        <taxon>Oryzinae</taxon>
        <taxon>Oryza</taxon>
        <taxon>Oryza meyeriana</taxon>
    </lineage>
</organism>
<dbReference type="PROSITE" id="PS50014">
    <property type="entry name" value="BROMODOMAIN_2"/>
    <property type="match status" value="1"/>
</dbReference>
<evidence type="ECO:0000313" key="6">
    <source>
        <dbReference type="Proteomes" id="UP000479710"/>
    </source>
</evidence>
<feature type="compositionally biased region" description="Low complexity" evidence="3">
    <location>
        <begin position="47"/>
        <end position="80"/>
    </location>
</feature>
<feature type="region of interest" description="Disordered" evidence="3">
    <location>
        <begin position="1"/>
        <end position="190"/>
    </location>
</feature>
<dbReference type="Proteomes" id="UP000479710">
    <property type="component" value="Unassembled WGS sequence"/>
</dbReference>
<dbReference type="Gene3D" id="1.20.920.10">
    <property type="entry name" value="Bromodomain-like"/>
    <property type="match status" value="1"/>
</dbReference>